<proteinExistence type="predicted"/>
<organism evidence="1 2">
    <name type="scientific">Dermacentor silvarum</name>
    <name type="common">Tick</name>
    <dbReference type="NCBI Taxonomy" id="543639"/>
    <lineage>
        <taxon>Eukaryota</taxon>
        <taxon>Metazoa</taxon>
        <taxon>Ecdysozoa</taxon>
        <taxon>Arthropoda</taxon>
        <taxon>Chelicerata</taxon>
        <taxon>Arachnida</taxon>
        <taxon>Acari</taxon>
        <taxon>Parasitiformes</taxon>
        <taxon>Ixodida</taxon>
        <taxon>Ixodoidea</taxon>
        <taxon>Ixodidae</taxon>
        <taxon>Rhipicephalinae</taxon>
        <taxon>Dermacentor</taxon>
    </lineage>
</organism>
<keyword evidence="2" id="KW-1185">Reference proteome</keyword>
<gene>
    <name evidence="1" type="ORF">HPB49_018423</name>
</gene>
<name>A0ACB8DKF0_DERSI</name>
<evidence type="ECO:0000313" key="2">
    <source>
        <dbReference type="Proteomes" id="UP000821865"/>
    </source>
</evidence>
<dbReference type="Proteomes" id="UP000821865">
    <property type="component" value="Chromosome 11"/>
</dbReference>
<reference evidence="1" key="1">
    <citation type="submission" date="2020-05" db="EMBL/GenBank/DDBJ databases">
        <title>Large-scale comparative analyses of tick genomes elucidate their genetic diversity and vector capacities.</title>
        <authorList>
            <person name="Jia N."/>
            <person name="Wang J."/>
            <person name="Shi W."/>
            <person name="Du L."/>
            <person name="Sun Y."/>
            <person name="Zhan W."/>
            <person name="Jiang J."/>
            <person name="Wang Q."/>
            <person name="Zhang B."/>
            <person name="Ji P."/>
            <person name="Sakyi L.B."/>
            <person name="Cui X."/>
            <person name="Yuan T."/>
            <person name="Jiang B."/>
            <person name="Yang W."/>
            <person name="Lam T.T.-Y."/>
            <person name="Chang Q."/>
            <person name="Ding S."/>
            <person name="Wang X."/>
            <person name="Zhu J."/>
            <person name="Ruan X."/>
            <person name="Zhao L."/>
            <person name="Wei J."/>
            <person name="Que T."/>
            <person name="Du C."/>
            <person name="Cheng J."/>
            <person name="Dai P."/>
            <person name="Han X."/>
            <person name="Huang E."/>
            <person name="Gao Y."/>
            <person name="Liu J."/>
            <person name="Shao H."/>
            <person name="Ye R."/>
            <person name="Li L."/>
            <person name="Wei W."/>
            <person name="Wang X."/>
            <person name="Wang C."/>
            <person name="Yang T."/>
            <person name="Huo Q."/>
            <person name="Li W."/>
            <person name="Guo W."/>
            <person name="Chen H."/>
            <person name="Zhou L."/>
            <person name="Ni X."/>
            <person name="Tian J."/>
            <person name="Zhou Y."/>
            <person name="Sheng Y."/>
            <person name="Liu T."/>
            <person name="Pan Y."/>
            <person name="Xia L."/>
            <person name="Li J."/>
            <person name="Zhao F."/>
            <person name="Cao W."/>
        </authorList>
    </citation>
    <scope>NUCLEOTIDE SEQUENCE</scope>
    <source>
        <strain evidence="1">Dsil-2018</strain>
    </source>
</reference>
<accession>A0ACB8DKF0</accession>
<sequence length="591" mass="66096">MSAVLEPPATSPTRLRAPCAQHVVDNECYIVDPETRVTYRKGKLLGKGGFARVHELVDVRTQQVYAGKIIPRCQVSRPGQKEKILREIDLHRPLINKHVVRLHDFFGDAENIYIILEYCPRKSLVHLLKQRGGQLPEAEVAVLMRQLADGVRYTHSQGVVHRDLKLGNMLLDENMELKIADFGLAARVADEPPRQAVCGTPNYLAPEVLRMEGHGFAADVWAMGCIMYALLVGRPPFETSTLTETYQRILRGAYTLPPGLSDVGRSLLVSLLQPEPQERPSLNEVLEHPFLRPPREQSGQLMGMLSRLRIEQSGANASHSTTRTSGHSSVQGSARDSPVPLSDCGLLGTLGRVLCPDKRSSKLGTTQLLQRLLQACLDEMPVSNCGVPPPWAGSALLVTKWIDYSNKFGFGFQLSDRTVGVLFNDATHLSFSADRLRLEYRDSHGSMETHSPSNLPAGLQEKYGLLKYFAHYMEENLTEGGDVPKGSGRKKKPLVYLQRWMRTDRAVVMQLSCSMLQVNFFGDHTKLVLSAERPERPLVLYVDERRRTAAYTLAAIARFGCDEALQERLRFALGALQEFAELEQRDPRRNA</sequence>
<comment type="caution">
    <text evidence="1">The sequence shown here is derived from an EMBL/GenBank/DDBJ whole genome shotgun (WGS) entry which is preliminary data.</text>
</comment>
<evidence type="ECO:0000313" key="1">
    <source>
        <dbReference type="EMBL" id="KAH7971049.1"/>
    </source>
</evidence>
<dbReference type="EMBL" id="CM023480">
    <property type="protein sequence ID" value="KAH7971049.1"/>
    <property type="molecule type" value="Genomic_DNA"/>
</dbReference>
<protein>
    <submittedName>
        <fullName evidence="1">Uncharacterized protein</fullName>
    </submittedName>
</protein>